<feature type="domain" description="Peptidase S1" evidence="2">
    <location>
        <begin position="48"/>
        <end position="226"/>
    </location>
</feature>
<dbReference type="InterPro" id="IPR018114">
    <property type="entry name" value="TRYPSIN_HIS"/>
</dbReference>
<dbReference type="Gene3D" id="2.40.10.10">
    <property type="entry name" value="Trypsin-like serine proteases"/>
    <property type="match status" value="1"/>
</dbReference>
<dbReference type="PROSITE" id="PS50240">
    <property type="entry name" value="TRYPSIN_DOM"/>
    <property type="match status" value="1"/>
</dbReference>
<dbReference type="InterPro" id="IPR009003">
    <property type="entry name" value="Peptidase_S1_PA"/>
</dbReference>
<feature type="non-terminal residue" evidence="3">
    <location>
        <position position="226"/>
    </location>
</feature>
<dbReference type="Pfam" id="PF00089">
    <property type="entry name" value="Trypsin"/>
    <property type="match status" value="1"/>
</dbReference>
<dbReference type="PANTHER" id="PTHR24276">
    <property type="entry name" value="POLYSERASE-RELATED"/>
    <property type="match status" value="1"/>
</dbReference>
<evidence type="ECO:0000259" key="2">
    <source>
        <dbReference type="PROSITE" id="PS50240"/>
    </source>
</evidence>
<proteinExistence type="predicted"/>
<feature type="non-terminal residue" evidence="3">
    <location>
        <position position="1"/>
    </location>
</feature>
<comment type="caution">
    <text evidence="3">The sequence shown here is derived from an EMBL/GenBank/DDBJ whole genome shotgun (WGS) entry which is preliminary data.</text>
</comment>
<organism evidence="3 4">
    <name type="scientific">Coemansia erecta</name>
    <dbReference type="NCBI Taxonomy" id="147472"/>
    <lineage>
        <taxon>Eukaryota</taxon>
        <taxon>Fungi</taxon>
        <taxon>Fungi incertae sedis</taxon>
        <taxon>Zoopagomycota</taxon>
        <taxon>Kickxellomycotina</taxon>
        <taxon>Kickxellomycetes</taxon>
        <taxon>Kickxellales</taxon>
        <taxon>Kickxellaceae</taxon>
        <taxon>Coemansia</taxon>
    </lineage>
</organism>
<dbReference type="EMBL" id="JANBOJ010001062">
    <property type="protein sequence ID" value="KAJ1718277.1"/>
    <property type="molecule type" value="Genomic_DNA"/>
</dbReference>
<dbReference type="SUPFAM" id="SSF50494">
    <property type="entry name" value="Trypsin-like serine proteases"/>
    <property type="match status" value="1"/>
</dbReference>
<sequence length="226" mass="24665">QYLVGTVLSSMPLLAMGREVVPIVNTIRGTSPDDALNRALARYGNMRVTNGTVVPQGGGSAFVKLMVDLGGSYGLCGGTLIDPTLVVTASHCLYDRKIRGYRNPSDVYVYYGDVSGDRNYVQPTQVIHHPDYNTGTLRNDITLLRIPRLNIQKGSVETVALYNDNIKPKSPMRIYGWGLTSTHGTSASPTLLTQTVYISYPNNCQVIEPQYSSANGPQICADNNYN</sequence>
<evidence type="ECO:0000256" key="1">
    <source>
        <dbReference type="ARBA" id="ARBA00023157"/>
    </source>
</evidence>
<dbReference type="Proteomes" id="UP001149813">
    <property type="component" value="Unassembled WGS sequence"/>
</dbReference>
<accession>A0A9W7XTP1</accession>
<evidence type="ECO:0000313" key="3">
    <source>
        <dbReference type="EMBL" id="KAJ1718277.1"/>
    </source>
</evidence>
<dbReference type="OrthoDB" id="6380398at2759"/>
<dbReference type="InterPro" id="IPR050430">
    <property type="entry name" value="Peptidase_S1"/>
</dbReference>
<name>A0A9W7XTP1_9FUNG</name>
<evidence type="ECO:0000313" key="4">
    <source>
        <dbReference type="Proteomes" id="UP001149813"/>
    </source>
</evidence>
<dbReference type="PANTHER" id="PTHR24276:SF98">
    <property type="entry name" value="FI18310P1-RELATED"/>
    <property type="match status" value="1"/>
</dbReference>
<dbReference type="PROSITE" id="PS00134">
    <property type="entry name" value="TRYPSIN_HIS"/>
    <property type="match status" value="1"/>
</dbReference>
<keyword evidence="4" id="KW-1185">Reference proteome</keyword>
<dbReference type="GO" id="GO:0004252">
    <property type="term" value="F:serine-type endopeptidase activity"/>
    <property type="evidence" value="ECO:0007669"/>
    <property type="project" value="InterPro"/>
</dbReference>
<gene>
    <name evidence="3" type="ORF">LPJ53_006593</name>
</gene>
<dbReference type="GO" id="GO:0006508">
    <property type="term" value="P:proteolysis"/>
    <property type="evidence" value="ECO:0007669"/>
    <property type="project" value="InterPro"/>
</dbReference>
<dbReference type="InterPro" id="IPR001254">
    <property type="entry name" value="Trypsin_dom"/>
</dbReference>
<reference evidence="3" key="1">
    <citation type="submission" date="2022-07" db="EMBL/GenBank/DDBJ databases">
        <title>Phylogenomic reconstructions and comparative analyses of Kickxellomycotina fungi.</title>
        <authorList>
            <person name="Reynolds N.K."/>
            <person name="Stajich J.E."/>
            <person name="Barry K."/>
            <person name="Grigoriev I.V."/>
            <person name="Crous P."/>
            <person name="Smith M.E."/>
        </authorList>
    </citation>
    <scope>NUCLEOTIDE SEQUENCE</scope>
    <source>
        <strain evidence="3">NBRC 32514</strain>
    </source>
</reference>
<dbReference type="SMART" id="SM00020">
    <property type="entry name" value="Tryp_SPc"/>
    <property type="match status" value="1"/>
</dbReference>
<keyword evidence="1" id="KW-1015">Disulfide bond</keyword>
<dbReference type="AlphaFoldDB" id="A0A9W7XTP1"/>
<protein>
    <recommendedName>
        <fullName evidence="2">Peptidase S1 domain-containing protein</fullName>
    </recommendedName>
</protein>
<dbReference type="InterPro" id="IPR043504">
    <property type="entry name" value="Peptidase_S1_PA_chymotrypsin"/>
</dbReference>